<dbReference type="Pfam" id="PF00096">
    <property type="entry name" value="zf-C2H2"/>
    <property type="match status" value="1"/>
</dbReference>
<evidence type="ECO:0000313" key="7">
    <source>
        <dbReference type="EMBL" id="WAR18129.1"/>
    </source>
</evidence>
<dbReference type="InterPro" id="IPR036236">
    <property type="entry name" value="Znf_C2H2_sf"/>
</dbReference>
<name>A0ABY7FAG8_MYAAR</name>
<dbReference type="Gene3D" id="3.30.160.60">
    <property type="entry name" value="Classic Zinc Finger"/>
    <property type="match status" value="2"/>
</dbReference>
<accession>A0ABY7FAG8</accession>
<keyword evidence="2" id="KW-0677">Repeat</keyword>
<gene>
    <name evidence="7" type="ORF">MAR_032723</name>
</gene>
<dbReference type="EMBL" id="CP111021">
    <property type="protein sequence ID" value="WAR18129.1"/>
    <property type="molecule type" value="Genomic_DNA"/>
</dbReference>
<keyword evidence="3 5" id="KW-0863">Zinc-finger</keyword>
<dbReference type="SUPFAM" id="SSF57667">
    <property type="entry name" value="beta-beta-alpha zinc fingers"/>
    <property type="match status" value="1"/>
</dbReference>
<dbReference type="PROSITE" id="PS50157">
    <property type="entry name" value="ZINC_FINGER_C2H2_2"/>
    <property type="match status" value="2"/>
</dbReference>
<dbReference type="PANTHER" id="PTHR14196">
    <property type="entry name" value="ODD-SKIPPED - RELATED"/>
    <property type="match status" value="1"/>
</dbReference>
<keyword evidence="1" id="KW-0479">Metal-binding</keyword>
<dbReference type="Pfam" id="PF13894">
    <property type="entry name" value="zf-C2H2_4"/>
    <property type="match status" value="1"/>
</dbReference>
<dbReference type="PROSITE" id="PS00028">
    <property type="entry name" value="ZINC_FINGER_C2H2_1"/>
    <property type="match status" value="2"/>
</dbReference>
<dbReference type="Proteomes" id="UP001164746">
    <property type="component" value="Chromosome 10"/>
</dbReference>
<evidence type="ECO:0000313" key="8">
    <source>
        <dbReference type="Proteomes" id="UP001164746"/>
    </source>
</evidence>
<keyword evidence="8" id="KW-1185">Reference proteome</keyword>
<feature type="domain" description="C2H2-type" evidence="6">
    <location>
        <begin position="32"/>
        <end position="59"/>
    </location>
</feature>
<evidence type="ECO:0000256" key="2">
    <source>
        <dbReference type="ARBA" id="ARBA00022737"/>
    </source>
</evidence>
<evidence type="ECO:0000256" key="5">
    <source>
        <dbReference type="PROSITE-ProRule" id="PRU00042"/>
    </source>
</evidence>
<evidence type="ECO:0000259" key="6">
    <source>
        <dbReference type="PROSITE" id="PS50157"/>
    </source>
</evidence>
<sequence length="92" mass="10539">MRSSMATSIFKLVDMYLSSADTTSSIEKKGSHICQFCRKLFPSKWKLTQHIRVHTGEKPFECKICGAKFSQKGTLRGHLFTVHETTHSLQFM</sequence>
<evidence type="ECO:0000256" key="3">
    <source>
        <dbReference type="ARBA" id="ARBA00022771"/>
    </source>
</evidence>
<feature type="domain" description="C2H2-type" evidence="6">
    <location>
        <begin position="60"/>
        <end position="88"/>
    </location>
</feature>
<reference evidence="7" key="1">
    <citation type="submission" date="2022-11" db="EMBL/GenBank/DDBJ databases">
        <title>Centuries of genome instability and evolution in soft-shell clam transmissible cancer (bioRxiv).</title>
        <authorList>
            <person name="Hart S.F.M."/>
            <person name="Yonemitsu M.A."/>
            <person name="Giersch R.M."/>
            <person name="Beal B.F."/>
            <person name="Arriagada G."/>
            <person name="Davis B.W."/>
            <person name="Ostrander E.A."/>
            <person name="Goff S.P."/>
            <person name="Metzger M.J."/>
        </authorList>
    </citation>
    <scope>NUCLEOTIDE SEQUENCE</scope>
    <source>
        <strain evidence="7">MELC-2E11</strain>
        <tissue evidence="7">Siphon/mantle</tissue>
    </source>
</reference>
<keyword evidence="4" id="KW-0862">Zinc</keyword>
<dbReference type="SMART" id="SM00355">
    <property type="entry name" value="ZnF_C2H2"/>
    <property type="match status" value="2"/>
</dbReference>
<dbReference type="InterPro" id="IPR013087">
    <property type="entry name" value="Znf_C2H2_type"/>
</dbReference>
<dbReference type="InterPro" id="IPR050717">
    <property type="entry name" value="C2H2-ZF_Transcription_Reg"/>
</dbReference>
<dbReference type="PANTHER" id="PTHR14196:SF12">
    <property type="entry name" value="ZINC FINGER PROTEIN 208-LIKE"/>
    <property type="match status" value="1"/>
</dbReference>
<evidence type="ECO:0000256" key="4">
    <source>
        <dbReference type="ARBA" id="ARBA00022833"/>
    </source>
</evidence>
<proteinExistence type="predicted"/>
<protein>
    <submittedName>
        <fullName evidence="7">KEN1-like protein</fullName>
    </submittedName>
</protein>
<organism evidence="7 8">
    <name type="scientific">Mya arenaria</name>
    <name type="common">Soft-shell clam</name>
    <dbReference type="NCBI Taxonomy" id="6604"/>
    <lineage>
        <taxon>Eukaryota</taxon>
        <taxon>Metazoa</taxon>
        <taxon>Spiralia</taxon>
        <taxon>Lophotrochozoa</taxon>
        <taxon>Mollusca</taxon>
        <taxon>Bivalvia</taxon>
        <taxon>Autobranchia</taxon>
        <taxon>Heteroconchia</taxon>
        <taxon>Euheterodonta</taxon>
        <taxon>Imparidentia</taxon>
        <taxon>Neoheterodontei</taxon>
        <taxon>Myida</taxon>
        <taxon>Myoidea</taxon>
        <taxon>Myidae</taxon>
        <taxon>Mya</taxon>
    </lineage>
</organism>
<evidence type="ECO:0000256" key="1">
    <source>
        <dbReference type="ARBA" id="ARBA00022723"/>
    </source>
</evidence>